<dbReference type="AlphaFoldDB" id="A0A9W6RMV1"/>
<dbReference type="RefSeq" id="WP_285629433.1">
    <property type="nucleotide sequence ID" value="NZ_BSTJ01000009.1"/>
</dbReference>
<gene>
    <name evidence="2" type="ORF">Airi01_068400</name>
</gene>
<accession>A0A9W6RMV1</accession>
<dbReference type="Gene3D" id="3.40.390.10">
    <property type="entry name" value="Collagenase (Catalytic Domain)"/>
    <property type="match status" value="1"/>
</dbReference>
<feature type="domain" description="Anthrax toxin lethal/endema factor N-/C-terminal" evidence="1">
    <location>
        <begin position="70"/>
        <end position="183"/>
    </location>
</feature>
<dbReference type="GO" id="GO:0008237">
    <property type="term" value="F:metallopeptidase activity"/>
    <property type="evidence" value="ECO:0007669"/>
    <property type="project" value="InterPro"/>
</dbReference>
<evidence type="ECO:0000313" key="3">
    <source>
        <dbReference type="Proteomes" id="UP001165135"/>
    </source>
</evidence>
<evidence type="ECO:0000313" key="2">
    <source>
        <dbReference type="EMBL" id="GLY78573.1"/>
    </source>
</evidence>
<comment type="caution">
    <text evidence="2">The sequence shown here is derived from an EMBL/GenBank/DDBJ whole genome shotgun (WGS) entry which is preliminary data.</text>
</comment>
<organism evidence="2 3">
    <name type="scientific">Actinoallomurus iriomotensis</name>
    <dbReference type="NCBI Taxonomy" id="478107"/>
    <lineage>
        <taxon>Bacteria</taxon>
        <taxon>Bacillati</taxon>
        <taxon>Actinomycetota</taxon>
        <taxon>Actinomycetes</taxon>
        <taxon>Streptosporangiales</taxon>
        <taxon>Thermomonosporaceae</taxon>
        <taxon>Actinoallomurus</taxon>
    </lineage>
</organism>
<protein>
    <recommendedName>
        <fullName evidence="1">Anthrax toxin lethal/endema factor N-/C-terminal domain-containing protein</fullName>
    </recommendedName>
</protein>
<proteinExistence type="predicted"/>
<dbReference type="EMBL" id="BSTJ01000009">
    <property type="protein sequence ID" value="GLY78573.1"/>
    <property type="molecule type" value="Genomic_DNA"/>
</dbReference>
<reference evidence="2" key="1">
    <citation type="submission" date="2023-03" db="EMBL/GenBank/DDBJ databases">
        <title>Actinoallomurus iriomotensis NBRC 103681.</title>
        <authorList>
            <person name="Ichikawa N."/>
            <person name="Sato H."/>
            <person name="Tonouchi N."/>
        </authorList>
    </citation>
    <scope>NUCLEOTIDE SEQUENCE</scope>
    <source>
        <strain evidence="2">NBRC 103681</strain>
    </source>
</reference>
<name>A0A9W6RMV1_9ACTN</name>
<evidence type="ECO:0000259" key="1">
    <source>
        <dbReference type="Pfam" id="PF07737"/>
    </source>
</evidence>
<dbReference type="InterPro" id="IPR024079">
    <property type="entry name" value="MetalloPept_cat_dom_sf"/>
</dbReference>
<dbReference type="InterPro" id="IPR014781">
    <property type="entry name" value="Anthrax_toxin_lethal/edema_N/C"/>
</dbReference>
<sequence>MPGAADFGALHSPSPARVGVPSTFLSGVYGARLRVVGSSQVTLRHLIDLEDVPGPFHAHVAEYLRGHPEGGIDIVDGPVTDVMPELRGQTPRGWPAGSTWAQVPGLLDTETRRLVISGHDRPRLSALHEFGHAVDFAGGLWSGSKEFTDLYDRLGALSPYRAQPGVAGRQETFADAFAAWAHHRHWSDDARALSIADTLDLSADKKHMSIALDRYFSTLQDSL</sequence>
<dbReference type="Proteomes" id="UP001165135">
    <property type="component" value="Unassembled WGS sequence"/>
</dbReference>
<dbReference type="Pfam" id="PF07737">
    <property type="entry name" value="ATLF"/>
    <property type="match status" value="1"/>
</dbReference>